<gene>
    <name evidence="2" type="ORF">HII31_10014</name>
</gene>
<name>A0A8H6RDR2_9PEZI</name>
<reference evidence="2" key="1">
    <citation type="submission" date="2020-04" db="EMBL/GenBank/DDBJ databases">
        <title>Draft genome resource of the tomato pathogen Pseudocercospora fuligena.</title>
        <authorList>
            <person name="Zaccaron A."/>
        </authorList>
    </citation>
    <scope>NUCLEOTIDE SEQUENCE</scope>
    <source>
        <strain evidence="2">PF001</strain>
    </source>
</reference>
<evidence type="ECO:0000313" key="3">
    <source>
        <dbReference type="Proteomes" id="UP000660729"/>
    </source>
</evidence>
<organism evidence="2 3">
    <name type="scientific">Pseudocercospora fuligena</name>
    <dbReference type="NCBI Taxonomy" id="685502"/>
    <lineage>
        <taxon>Eukaryota</taxon>
        <taxon>Fungi</taxon>
        <taxon>Dikarya</taxon>
        <taxon>Ascomycota</taxon>
        <taxon>Pezizomycotina</taxon>
        <taxon>Dothideomycetes</taxon>
        <taxon>Dothideomycetidae</taxon>
        <taxon>Mycosphaerellales</taxon>
        <taxon>Mycosphaerellaceae</taxon>
        <taxon>Pseudocercospora</taxon>
    </lineage>
</organism>
<dbReference type="Proteomes" id="UP000660729">
    <property type="component" value="Unassembled WGS sequence"/>
</dbReference>
<feature type="compositionally biased region" description="Basic and acidic residues" evidence="1">
    <location>
        <begin position="92"/>
        <end position="102"/>
    </location>
</feature>
<protein>
    <submittedName>
        <fullName evidence="2">Uncharacterized protein</fullName>
    </submittedName>
</protein>
<keyword evidence="3" id="KW-1185">Reference proteome</keyword>
<dbReference type="OrthoDB" id="3935813at2759"/>
<proteinExistence type="predicted"/>
<evidence type="ECO:0000313" key="2">
    <source>
        <dbReference type="EMBL" id="KAF7188762.1"/>
    </source>
</evidence>
<accession>A0A8H6RDR2</accession>
<dbReference type="AlphaFoldDB" id="A0A8H6RDR2"/>
<comment type="caution">
    <text evidence="2">The sequence shown here is derived from an EMBL/GenBank/DDBJ whole genome shotgun (WGS) entry which is preliminary data.</text>
</comment>
<sequence>MGKYQLAQQVLSEHEKNRILSIYLNTTDGVTDWDAAAKDIGIDSAAAMKVSLRNAMEKLDRTAIDNRSESNDPPAEAIPILNARKRKGASLRHREAEPKQRIPAEPASLVRLNGGVKADGAENEEPMLFCEALWRPGIVSQPAS</sequence>
<evidence type="ECO:0000256" key="1">
    <source>
        <dbReference type="SAM" id="MobiDB-lite"/>
    </source>
</evidence>
<dbReference type="EMBL" id="JABCIY010000205">
    <property type="protein sequence ID" value="KAF7188762.1"/>
    <property type="molecule type" value="Genomic_DNA"/>
</dbReference>
<feature type="region of interest" description="Disordered" evidence="1">
    <location>
        <begin position="63"/>
        <end position="107"/>
    </location>
</feature>